<evidence type="ECO:0000313" key="5">
    <source>
        <dbReference type="Proteomes" id="UP000075714"/>
    </source>
</evidence>
<dbReference type="EMBL" id="LSYV01000020">
    <property type="protein sequence ID" value="KXZ49829.1"/>
    <property type="molecule type" value="Genomic_DNA"/>
</dbReference>
<keyword evidence="1" id="KW-0812">Transmembrane</keyword>
<dbReference type="Pfam" id="PF02469">
    <property type="entry name" value="Fasciclin"/>
    <property type="match status" value="3"/>
</dbReference>
<dbReference type="SMART" id="SM00554">
    <property type="entry name" value="FAS1"/>
    <property type="match status" value="3"/>
</dbReference>
<comment type="caution">
    <text evidence="4">The sequence shown here is derived from an EMBL/GenBank/DDBJ whole genome shotgun (WGS) entry which is preliminary data.</text>
</comment>
<dbReference type="InterPro" id="IPR000782">
    <property type="entry name" value="FAS1_domain"/>
</dbReference>
<feature type="domain" description="FAS1" evidence="3">
    <location>
        <begin position="325"/>
        <end position="467"/>
    </location>
</feature>
<dbReference type="PANTHER" id="PTHR10900">
    <property type="entry name" value="PERIOSTIN-RELATED"/>
    <property type="match status" value="1"/>
</dbReference>
<keyword evidence="2" id="KW-0732">Signal</keyword>
<dbReference type="Proteomes" id="UP000075714">
    <property type="component" value="Unassembled WGS sequence"/>
</dbReference>
<feature type="domain" description="FAS1" evidence="3">
    <location>
        <begin position="26"/>
        <end position="168"/>
    </location>
</feature>
<feature type="transmembrane region" description="Helical" evidence="1">
    <location>
        <begin position="489"/>
        <end position="510"/>
    </location>
</feature>
<evidence type="ECO:0000256" key="1">
    <source>
        <dbReference type="SAM" id="Phobius"/>
    </source>
</evidence>
<evidence type="ECO:0000313" key="4">
    <source>
        <dbReference type="EMBL" id="KXZ49829.1"/>
    </source>
</evidence>
<reference evidence="5" key="1">
    <citation type="journal article" date="2016" name="Nat. Commun.">
        <title>The Gonium pectorale genome demonstrates co-option of cell cycle regulation during the evolution of multicellularity.</title>
        <authorList>
            <person name="Hanschen E.R."/>
            <person name="Marriage T.N."/>
            <person name="Ferris P.J."/>
            <person name="Hamaji T."/>
            <person name="Toyoda A."/>
            <person name="Fujiyama A."/>
            <person name="Neme R."/>
            <person name="Noguchi H."/>
            <person name="Minakuchi Y."/>
            <person name="Suzuki M."/>
            <person name="Kawai-Toyooka H."/>
            <person name="Smith D.R."/>
            <person name="Sparks H."/>
            <person name="Anderson J."/>
            <person name="Bakaric R."/>
            <person name="Luria V."/>
            <person name="Karger A."/>
            <person name="Kirschner M.W."/>
            <person name="Durand P.M."/>
            <person name="Michod R.E."/>
            <person name="Nozaki H."/>
            <person name="Olson B.J."/>
        </authorList>
    </citation>
    <scope>NUCLEOTIDE SEQUENCE [LARGE SCALE GENOMIC DNA]</scope>
    <source>
        <strain evidence="5">NIES-2863</strain>
    </source>
</reference>
<dbReference type="OrthoDB" id="540066at2759"/>
<dbReference type="AlphaFoldDB" id="A0A150GJ54"/>
<proteinExistence type="predicted"/>
<feature type="signal peptide" evidence="2">
    <location>
        <begin position="1"/>
        <end position="20"/>
    </location>
</feature>
<dbReference type="PROSITE" id="PS50213">
    <property type="entry name" value="FAS1"/>
    <property type="match status" value="3"/>
</dbReference>
<feature type="domain" description="FAS1" evidence="3">
    <location>
        <begin position="172"/>
        <end position="321"/>
    </location>
</feature>
<dbReference type="InterPro" id="IPR050904">
    <property type="entry name" value="Adhesion/Biosynth-related"/>
</dbReference>
<organism evidence="4 5">
    <name type="scientific">Gonium pectorale</name>
    <name type="common">Green alga</name>
    <dbReference type="NCBI Taxonomy" id="33097"/>
    <lineage>
        <taxon>Eukaryota</taxon>
        <taxon>Viridiplantae</taxon>
        <taxon>Chlorophyta</taxon>
        <taxon>core chlorophytes</taxon>
        <taxon>Chlorophyceae</taxon>
        <taxon>CS clade</taxon>
        <taxon>Chlamydomonadales</taxon>
        <taxon>Volvocaceae</taxon>
        <taxon>Gonium</taxon>
    </lineage>
</organism>
<keyword evidence="1" id="KW-0472">Membrane</keyword>
<sequence length="512" mass="52730">MTPVFGLLAGCLLLVPGALGQSAWDVINSTAAKTALGNLELFKNAVQLSGLIDRFKNETWGVTVLAPTDAALFAALPAMGLDQNTLVQNAALMAPILMYHVFTPGMRLADFAAGSTYKTTLSAASTGALNLTKTGTSVTVASIGSDASITTSDLGAGPNVVHAIDQVLLPFYPSILNAFQRNPVLSSLGVVTAIPGPKFLQMLANPTNAYTVLAPINSAWTGYYAGRNTSLAALGAVPGLTQQLLTYHILPSAVLYAVNITSTPKTVKTLTGQSVTLVKEGSTVVVVTPNGNASVVYADVPACFTNQGTFRSVIHVIDKVLVPPAFSTASDALASNSITTLVSAVNVQGSYSSALTNSSFRGTIFAPSDAAFAAALTNNNINLTQFTSNLENLKKILDLHVTNITYTVAGLTDGQKITTFSGANTLTVNRNSSNVRLVSANGAATVTLNEVPINNNTAVIIIIDAVLVPANATLNVTSLNAATPGAASAAAPSLVLLLWSALAAMLLYAFGA</sequence>
<protein>
    <recommendedName>
        <fullName evidence="3">FAS1 domain-containing protein</fullName>
    </recommendedName>
</protein>
<evidence type="ECO:0000256" key="2">
    <source>
        <dbReference type="SAM" id="SignalP"/>
    </source>
</evidence>
<dbReference type="Gene3D" id="2.30.180.10">
    <property type="entry name" value="FAS1 domain"/>
    <property type="match status" value="3"/>
</dbReference>
<dbReference type="InterPro" id="IPR036378">
    <property type="entry name" value="FAS1_dom_sf"/>
</dbReference>
<keyword evidence="1" id="KW-1133">Transmembrane helix</keyword>
<feature type="chain" id="PRO_5007562088" description="FAS1 domain-containing protein" evidence="2">
    <location>
        <begin position="21"/>
        <end position="512"/>
    </location>
</feature>
<dbReference type="PANTHER" id="PTHR10900:SF77">
    <property type="entry name" value="FI19380P1"/>
    <property type="match status" value="1"/>
</dbReference>
<keyword evidence="5" id="KW-1185">Reference proteome</keyword>
<dbReference type="STRING" id="33097.A0A150GJ54"/>
<evidence type="ECO:0000259" key="3">
    <source>
        <dbReference type="PROSITE" id="PS50213"/>
    </source>
</evidence>
<name>A0A150GJ54_GONPE</name>
<dbReference type="GO" id="GO:0005615">
    <property type="term" value="C:extracellular space"/>
    <property type="evidence" value="ECO:0007669"/>
    <property type="project" value="TreeGrafter"/>
</dbReference>
<dbReference type="SUPFAM" id="SSF82153">
    <property type="entry name" value="FAS1 domain"/>
    <property type="match status" value="3"/>
</dbReference>
<gene>
    <name evidence="4" type="ORF">GPECTOR_19g280</name>
</gene>
<accession>A0A150GJ54</accession>